<organism evidence="5 6">
    <name type="scientific">Geotalea uraniireducens</name>
    <dbReference type="NCBI Taxonomy" id="351604"/>
    <lineage>
        <taxon>Bacteria</taxon>
        <taxon>Pseudomonadati</taxon>
        <taxon>Thermodesulfobacteriota</taxon>
        <taxon>Desulfuromonadia</taxon>
        <taxon>Geobacterales</taxon>
        <taxon>Geobacteraceae</taxon>
        <taxon>Geotalea</taxon>
    </lineage>
</organism>
<dbReference type="SUPFAM" id="SSF53850">
    <property type="entry name" value="Periplasmic binding protein-like II"/>
    <property type="match status" value="1"/>
</dbReference>
<keyword evidence="3 4" id="KW-0456">Lyase</keyword>
<dbReference type="Pfam" id="PF02621">
    <property type="entry name" value="VitK2_biosynth"/>
    <property type="match status" value="1"/>
</dbReference>
<dbReference type="EC" id="4.2.1.151" evidence="4"/>
<dbReference type="PANTHER" id="PTHR37690">
    <property type="entry name" value="CHORISMATE DEHYDRATASE"/>
    <property type="match status" value="1"/>
</dbReference>
<dbReference type="InterPro" id="IPR003773">
    <property type="entry name" value="Menaquinone_biosynth"/>
</dbReference>
<dbReference type="Gene3D" id="3.40.190.10">
    <property type="entry name" value="Periplasmic binding protein-like II"/>
    <property type="match status" value="2"/>
</dbReference>
<evidence type="ECO:0000256" key="1">
    <source>
        <dbReference type="ARBA" id="ARBA00004863"/>
    </source>
</evidence>
<comment type="function">
    <text evidence="4">Catalyzes the dehydration of chorismate into 3-[(1-carboxyvinyl)oxy]benzoate, a step in the biosynthesis of menaquinone (MK, vitamin K2).</text>
</comment>
<dbReference type="InterPro" id="IPR030868">
    <property type="entry name" value="MqnA"/>
</dbReference>
<gene>
    <name evidence="4 5" type="primary">mqnA</name>
    <name evidence="5" type="ORF">GURASL_25890</name>
</gene>
<proteinExistence type="inferred from homology"/>
<name>A0ABN6VTM0_9BACT</name>
<dbReference type="RefSeq" id="WP_281999792.1">
    <property type="nucleotide sequence ID" value="NZ_AP027151.1"/>
</dbReference>
<evidence type="ECO:0000256" key="2">
    <source>
        <dbReference type="ARBA" id="ARBA00022428"/>
    </source>
</evidence>
<comment type="pathway">
    <text evidence="1 4">Quinol/quinone metabolism; menaquinone biosynthesis.</text>
</comment>
<keyword evidence="2 4" id="KW-0474">Menaquinone biosynthesis</keyword>
<sequence>MTITIGQIEYANCTPIFTVLHRHFTCSGYRFVRGVPAALNKLLASGDIDVSPSSSIEYAKYPDRYLILPELSISAIGAVKSVLLFSRVPLTELSGATIGMTTESDTSVNLLKIILGKFHGFTNRFERTDLALQPALEAFPALLLIGDNALKESLTTTDLLVYDLGELWRHFTGLPFVFALWLIRRATVRERPEAVRQLSAELISAQRIAYDSYPEIAAESPERSWCQQDVLVDYWQTISYDLTAAHLDGLKSFYRFAAELGLVATAPEISLYGGSVACDLL</sequence>
<evidence type="ECO:0000256" key="4">
    <source>
        <dbReference type="HAMAP-Rule" id="MF_00995"/>
    </source>
</evidence>
<evidence type="ECO:0000313" key="5">
    <source>
        <dbReference type="EMBL" id="BDV43666.1"/>
    </source>
</evidence>
<dbReference type="EMBL" id="AP027151">
    <property type="protein sequence ID" value="BDV43666.1"/>
    <property type="molecule type" value="Genomic_DNA"/>
</dbReference>
<comment type="similarity">
    <text evidence="4">Belongs to the MqnA/MqnD family. MqnA subfamily.</text>
</comment>
<protein>
    <recommendedName>
        <fullName evidence="4">Chorismate dehydratase</fullName>
        <ecNumber evidence="4">4.2.1.151</ecNumber>
    </recommendedName>
    <alternativeName>
        <fullName evidence="4">Menaquinone biosynthetic enzyme MqnA</fullName>
    </alternativeName>
</protein>
<evidence type="ECO:0000256" key="3">
    <source>
        <dbReference type="ARBA" id="ARBA00023239"/>
    </source>
</evidence>
<dbReference type="Proteomes" id="UP001317705">
    <property type="component" value="Chromosome"/>
</dbReference>
<dbReference type="PANTHER" id="PTHR37690:SF1">
    <property type="entry name" value="CHORISMATE DEHYDRATASE"/>
    <property type="match status" value="1"/>
</dbReference>
<comment type="catalytic activity">
    <reaction evidence="4">
        <text>chorismate = 3-[(1-carboxyvinyl)-oxy]benzoate + H2O</text>
        <dbReference type="Rhea" id="RHEA:40051"/>
        <dbReference type="ChEBI" id="CHEBI:15377"/>
        <dbReference type="ChEBI" id="CHEBI:29748"/>
        <dbReference type="ChEBI" id="CHEBI:76981"/>
        <dbReference type="EC" id="4.2.1.151"/>
    </reaction>
</comment>
<accession>A0ABN6VTM0</accession>
<keyword evidence="6" id="KW-1185">Reference proteome</keyword>
<dbReference type="CDD" id="cd13634">
    <property type="entry name" value="PBP2_Sco4506"/>
    <property type="match status" value="1"/>
</dbReference>
<evidence type="ECO:0000313" key="6">
    <source>
        <dbReference type="Proteomes" id="UP001317705"/>
    </source>
</evidence>
<reference evidence="5 6" key="1">
    <citation type="submission" date="2022-12" db="EMBL/GenBank/DDBJ databases">
        <title>Polyphasic characterization of Geotalea uranireducens NIT-SL11 newly isolated from a complex of sewage sludge and microbially reduced graphene oxide.</title>
        <authorList>
            <person name="Xie L."/>
            <person name="Yoshida N."/>
            <person name="Meng L."/>
        </authorList>
    </citation>
    <scope>NUCLEOTIDE SEQUENCE [LARGE SCALE GENOMIC DNA]</scope>
    <source>
        <strain evidence="5 6">NIT-SL11</strain>
    </source>
</reference>
<dbReference type="HAMAP" id="MF_00995">
    <property type="entry name" value="MqnA"/>
    <property type="match status" value="1"/>
</dbReference>